<protein>
    <submittedName>
        <fullName evidence="4">Esterase</fullName>
    </submittedName>
</protein>
<dbReference type="InterPro" id="IPR029058">
    <property type="entry name" value="AB_hydrolase_fold"/>
</dbReference>
<dbReference type="SUPFAM" id="SSF53474">
    <property type="entry name" value="alpha/beta-Hydrolases"/>
    <property type="match status" value="1"/>
</dbReference>
<dbReference type="Proteomes" id="UP000466894">
    <property type="component" value="Chromosome"/>
</dbReference>
<reference evidence="4 5" key="1">
    <citation type="journal article" date="2019" name="Emerg. Microbes Infect.">
        <title>Comprehensive subspecies identification of 175 nontuberculous mycobacteria species based on 7547 genomic profiles.</title>
        <authorList>
            <person name="Matsumoto Y."/>
            <person name="Kinjo T."/>
            <person name="Motooka D."/>
            <person name="Nabeya D."/>
            <person name="Jung N."/>
            <person name="Uechi K."/>
            <person name="Horii T."/>
            <person name="Iida T."/>
            <person name="Fujita J."/>
            <person name="Nakamura S."/>
        </authorList>
    </citation>
    <scope>NUCLEOTIDE SEQUENCE [LARGE SCALE GENOMIC DNA]</scope>
    <source>
        <strain evidence="4 5">JCM 16367</strain>
    </source>
</reference>
<sequence length="370" mass="39989">MFARRGTGMVHQVVEGDPSVGGRLAWLAARLTIRPTLALGSYVANVPWPWGLIDVAAGALTPAPGCIRATIRLPRCSARLVRAAGVLPADGTRRVVLYMHGGAFVTCGANTHDRLVTTLSNYADSPVLVVNYRLLPKHSIGAAIDDCYDAYRWLRGRGYRPQQIVLAGDSAGGYLSLALAQRLLGEGEKPAAIVAMSPLMQLAKSPKQAHPNMRSDALFCAKAFDAFTDWITRAAQRTIPAEEIYEPLDHIRPGLPPTVIHVSGCEVLLHDARLAARRLTAVGVPVQLRVWPGQMHVFQIAASMVPEANRSLRQIGDYVRAATDRHDVHVGGYHRSNLSSASHRPVTKRHNEIHADAVAGRGRCVAVGSC</sequence>
<proteinExistence type="inferred from homology"/>
<evidence type="ECO:0000256" key="2">
    <source>
        <dbReference type="ARBA" id="ARBA00022801"/>
    </source>
</evidence>
<dbReference type="OrthoDB" id="128186at2"/>
<accession>A0A7I7PHE9</accession>
<evidence type="ECO:0000313" key="5">
    <source>
        <dbReference type="Proteomes" id="UP000466894"/>
    </source>
</evidence>
<comment type="similarity">
    <text evidence="1">Belongs to the 'GDXG' lipolytic enzyme family.</text>
</comment>
<dbReference type="Gene3D" id="3.40.50.1820">
    <property type="entry name" value="alpha/beta hydrolase"/>
    <property type="match status" value="1"/>
</dbReference>
<evidence type="ECO:0000313" key="4">
    <source>
        <dbReference type="EMBL" id="BBY07981.1"/>
    </source>
</evidence>
<dbReference type="KEGG" id="mnv:MNVI_32990"/>
<dbReference type="PANTHER" id="PTHR48081">
    <property type="entry name" value="AB HYDROLASE SUPERFAMILY PROTEIN C4A8.06C"/>
    <property type="match status" value="1"/>
</dbReference>
<evidence type="ECO:0000256" key="1">
    <source>
        <dbReference type="ARBA" id="ARBA00010515"/>
    </source>
</evidence>
<dbReference type="InterPro" id="IPR013094">
    <property type="entry name" value="AB_hydrolase_3"/>
</dbReference>
<dbReference type="GO" id="GO:0004806">
    <property type="term" value="F:triacylglycerol lipase activity"/>
    <property type="evidence" value="ECO:0007669"/>
    <property type="project" value="TreeGrafter"/>
</dbReference>
<name>A0A7I7PHE9_9MYCO</name>
<keyword evidence="2" id="KW-0378">Hydrolase</keyword>
<dbReference type="AlphaFoldDB" id="A0A7I7PHE9"/>
<evidence type="ECO:0000259" key="3">
    <source>
        <dbReference type="Pfam" id="PF07859"/>
    </source>
</evidence>
<organism evidence="4 5">
    <name type="scientific">Mycobacterium noviomagense</name>
    <dbReference type="NCBI Taxonomy" id="459858"/>
    <lineage>
        <taxon>Bacteria</taxon>
        <taxon>Bacillati</taxon>
        <taxon>Actinomycetota</taxon>
        <taxon>Actinomycetes</taxon>
        <taxon>Mycobacteriales</taxon>
        <taxon>Mycobacteriaceae</taxon>
        <taxon>Mycobacterium</taxon>
    </lineage>
</organism>
<dbReference type="PANTHER" id="PTHR48081:SF30">
    <property type="entry name" value="ACETYL-HYDROLASE LIPR-RELATED"/>
    <property type="match status" value="1"/>
</dbReference>
<gene>
    <name evidence="4" type="ORF">MNVI_32990</name>
</gene>
<dbReference type="EMBL" id="AP022583">
    <property type="protein sequence ID" value="BBY07981.1"/>
    <property type="molecule type" value="Genomic_DNA"/>
</dbReference>
<dbReference type="Pfam" id="PF07859">
    <property type="entry name" value="Abhydrolase_3"/>
    <property type="match status" value="1"/>
</dbReference>
<feature type="domain" description="Alpha/beta hydrolase fold-3" evidence="3">
    <location>
        <begin position="96"/>
        <end position="299"/>
    </location>
</feature>
<dbReference type="InterPro" id="IPR050300">
    <property type="entry name" value="GDXG_lipolytic_enzyme"/>
</dbReference>